<protein>
    <submittedName>
        <fullName evidence="2">Predicted phosphotransferase related to Ser/Thr protein kinases</fullName>
    </submittedName>
</protein>
<dbReference type="InterPro" id="IPR002575">
    <property type="entry name" value="Aminoglycoside_PTrfase"/>
</dbReference>
<dbReference type="Gene3D" id="3.90.1200.10">
    <property type="match status" value="1"/>
</dbReference>
<dbReference type="GO" id="GO:0016301">
    <property type="term" value="F:kinase activity"/>
    <property type="evidence" value="ECO:0007669"/>
    <property type="project" value="UniProtKB-KW"/>
</dbReference>
<dbReference type="RefSeq" id="WP_019460233.1">
    <property type="nucleotide sequence ID" value="NZ_AP031462.1"/>
</dbReference>
<name>A0A379MW17_9PROT</name>
<dbReference type="SUPFAM" id="SSF56112">
    <property type="entry name" value="Protein kinase-like (PK-like)"/>
    <property type="match status" value="1"/>
</dbReference>
<organism evidence="2 3">
    <name type="scientific">Roseomonas mucosa</name>
    <dbReference type="NCBI Taxonomy" id="207340"/>
    <lineage>
        <taxon>Bacteria</taxon>
        <taxon>Pseudomonadati</taxon>
        <taxon>Pseudomonadota</taxon>
        <taxon>Alphaproteobacteria</taxon>
        <taxon>Acetobacterales</taxon>
        <taxon>Roseomonadaceae</taxon>
        <taxon>Roseomonas</taxon>
    </lineage>
</organism>
<evidence type="ECO:0000259" key="1">
    <source>
        <dbReference type="Pfam" id="PF01636"/>
    </source>
</evidence>
<dbReference type="Pfam" id="PF01636">
    <property type="entry name" value="APH"/>
    <property type="match status" value="1"/>
</dbReference>
<proteinExistence type="predicted"/>
<dbReference type="AlphaFoldDB" id="A0A379MW17"/>
<accession>A0A379MW17</accession>
<evidence type="ECO:0000313" key="2">
    <source>
        <dbReference type="EMBL" id="SUE38452.1"/>
    </source>
</evidence>
<dbReference type="GeneID" id="99635683"/>
<feature type="domain" description="Aminoglycoside phosphotransferase" evidence="1">
    <location>
        <begin position="46"/>
        <end position="274"/>
    </location>
</feature>
<dbReference type="EMBL" id="UGVN01000001">
    <property type="protein sequence ID" value="SUE38452.1"/>
    <property type="molecule type" value="Genomic_DNA"/>
</dbReference>
<reference evidence="2 3" key="1">
    <citation type="submission" date="2018-06" db="EMBL/GenBank/DDBJ databases">
        <authorList>
            <consortium name="Pathogen Informatics"/>
            <person name="Doyle S."/>
        </authorList>
    </citation>
    <scope>NUCLEOTIDE SEQUENCE [LARGE SCALE GENOMIC DNA]</scope>
    <source>
        <strain evidence="2 3">NCTC13291</strain>
    </source>
</reference>
<keyword evidence="2" id="KW-0418">Kinase</keyword>
<keyword evidence="2" id="KW-0808">Transferase</keyword>
<dbReference type="Gene3D" id="3.30.200.20">
    <property type="entry name" value="Phosphorylase Kinase, domain 1"/>
    <property type="match status" value="1"/>
</dbReference>
<dbReference type="InterPro" id="IPR011009">
    <property type="entry name" value="Kinase-like_dom_sf"/>
</dbReference>
<evidence type="ECO:0000313" key="3">
    <source>
        <dbReference type="Proteomes" id="UP000254919"/>
    </source>
</evidence>
<sequence length="353" mass="37080">MTMDALNAAAPDTDVPAAAAPVGPAPGFPAIDAFLAASGFAGAAREPLPGDAGRRRYIRLRGGPAPVLLMDCSAEPEVDLHPFLRMQVPLAGAGLSVPRILARDEAAGLLLVEDLGERTHADLLDAGAAPAPLYAAAGEALAALHAVPPPPGLPAWDGAAMARAAAGTFLDWWWPAALGEAPSEAQREGFRRAVCDTIDPFAGTRGIVHRDYFPANLTTVPGREGVRAVGILDFQDAALGHPAYDLLSLVEDARRDVAPEARVAAIAAYRQVRDVPDLEAAMAAHGAVRHLRVAALWVRLARRDGKPRYLAHGPRCWRLLAASLAQPAARPLASFLDAHVPLAKRMNPPPRGS</sequence>
<dbReference type="Proteomes" id="UP000254919">
    <property type="component" value="Unassembled WGS sequence"/>
</dbReference>
<gene>
    <name evidence="2" type="ORF">NCTC13291_00661</name>
</gene>